<comment type="caution">
    <text evidence="3">The sequence shown here is derived from an EMBL/GenBank/DDBJ whole genome shotgun (WGS) entry which is preliminary data.</text>
</comment>
<organism evidence="3 4">
    <name type="scientific">Acidiphilium iwatense</name>
    <dbReference type="NCBI Taxonomy" id="768198"/>
    <lineage>
        <taxon>Bacteria</taxon>
        <taxon>Pseudomonadati</taxon>
        <taxon>Pseudomonadota</taxon>
        <taxon>Alphaproteobacteria</taxon>
        <taxon>Acetobacterales</taxon>
        <taxon>Acidocellaceae</taxon>
        <taxon>Acidiphilium</taxon>
    </lineage>
</organism>
<accession>A0ABS9E161</accession>
<dbReference type="Pfam" id="PF10502">
    <property type="entry name" value="Peptidase_S26"/>
    <property type="match status" value="1"/>
</dbReference>
<evidence type="ECO:0000256" key="1">
    <source>
        <dbReference type="SAM" id="MobiDB-lite"/>
    </source>
</evidence>
<keyword evidence="4" id="KW-1185">Reference proteome</keyword>
<proteinExistence type="predicted"/>
<evidence type="ECO:0000259" key="2">
    <source>
        <dbReference type="Pfam" id="PF10502"/>
    </source>
</evidence>
<evidence type="ECO:0000313" key="4">
    <source>
        <dbReference type="Proteomes" id="UP001521209"/>
    </source>
</evidence>
<evidence type="ECO:0000313" key="3">
    <source>
        <dbReference type="EMBL" id="MCF3947324.1"/>
    </source>
</evidence>
<dbReference type="Gene3D" id="2.10.109.10">
    <property type="entry name" value="Umud Fragment, subunit A"/>
    <property type="match status" value="1"/>
</dbReference>
<feature type="domain" description="Peptidase S26" evidence="2">
    <location>
        <begin position="16"/>
        <end position="175"/>
    </location>
</feature>
<dbReference type="SUPFAM" id="SSF51306">
    <property type="entry name" value="LexA/Signal peptidase"/>
    <property type="match status" value="1"/>
</dbReference>
<dbReference type="InterPro" id="IPR036286">
    <property type="entry name" value="LexA/Signal_pep-like_sf"/>
</dbReference>
<feature type="region of interest" description="Disordered" evidence="1">
    <location>
        <begin position="182"/>
        <end position="204"/>
    </location>
</feature>
<reference evidence="3 4" key="1">
    <citation type="submission" date="2022-01" db="EMBL/GenBank/DDBJ databases">
        <authorList>
            <person name="Won M."/>
            <person name="Kim S.-J."/>
            <person name="Kwon S.-W."/>
        </authorList>
    </citation>
    <scope>NUCLEOTIDE SEQUENCE [LARGE SCALE GENOMIC DNA]</scope>
    <source>
        <strain evidence="3 4">KCTC 23505</strain>
    </source>
</reference>
<name>A0ABS9E161_9PROT</name>
<dbReference type="Proteomes" id="UP001521209">
    <property type="component" value="Unassembled WGS sequence"/>
</dbReference>
<sequence length="204" mass="21714">MVDAAADPVVTRRAAWTGLSAAAVALMVLSAAKPWQPALLWNATASTPIGLYRLHAPGILHDGELVAAMPPPRIASFLARGGFLPRGVPLLKHIAALPGQIICRMGDIVTIDGKAVGLSLNRDHLGRPLPQWHGCQRLIPGQVFLMNTRVWDSLDGRYFGPFPMHSIIGQAVPIWIEHAPAPAARNPRGSAPTTSPSTTKGRSS</sequence>
<feature type="compositionally biased region" description="Polar residues" evidence="1">
    <location>
        <begin position="191"/>
        <end position="204"/>
    </location>
</feature>
<dbReference type="RefSeq" id="WP_235704548.1">
    <property type="nucleotide sequence ID" value="NZ_JAKGBZ010000021.1"/>
</dbReference>
<protein>
    <submittedName>
        <fullName evidence="3">S26 family signal peptidase</fullName>
    </submittedName>
</protein>
<gene>
    <name evidence="3" type="ORF">L2A60_11620</name>
</gene>
<dbReference type="EMBL" id="JAKGBZ010000021">
    <property type="protein sequence ID" value="MCF3947324.1"/>
    <property type="molecule type" value="Genomic_DNA"/>
</dbReference>
<dbReference type="InterPro" id="IPR019533">
    <property type="entry name" value="Peptidase_S26"/>
</dbReference>